<dbReference type="EMBL" id="JAUSRB010000002">
    <property type="protein sequence ID" value="MDP9868371.1"/>
    <property type="molecule type" value="Genomic_DNA"/>
</dbReference>
<gene>
    <name evidence="1" type="ORF">J2S55_007637</name>
</gene>
<reference evidence="1 2" key="1">
    <citation type="submission" date="2023-07" db="EMBL/GenBank/DDBJ databases">
        <title>Sequencing the genomes of 1000 actinobacteria strains.</title>
        <authorList>
            <person name="Klenk H.-P."/>
        </authorList>
    </citation>
    <scope>NUCLEOTIDE SEQUENCE [LARGE SCALE GENOMIC DNA]</scope>
    <source>
        <strain evidence="1 2">DSM 44109</strain>
    </source>
</reference>
<accession>A0ABT9RHP2</accession>
<keyword evidence="2" id="KW-1185">Reference proteome</keyword>
<evidence type="ECO:0000313" key="1">
    <source>
        <dbReference type="EMBL" id="MDP9868371.1"/>
    </source>
</evidence>
<dbReference type="Proteomes" id="UP001230426">
    <property type="component" value="Unassembled WGS sequence"/>
</dbReference>
<comment type="caution">
    <text evidence="1">The sequence shown here is derived from an EMBL/GenBank/DDBJ whole genome shotgun (WGS) entry which is preliminary data.</text>
</comment>
<evidence type="ECO:0008006" key="3">
    <source>
        <dbReference type="Google" id="ProtNLM"/>
    </source>
</evidence>
<proteinExistence type="predicted"/>
<dbReference type="RefSeq" id="WP_306871162.1">
    <property type="nucleotide sequence ID" value="NZ_JAUSRB010000002.1"/>
</dbReference>
<organism evidence="1 2">
    <name type="scientific">Streptosporangium brasiliense</name>
    <dbReference type="NCBI Taxonomy" id="47480"/>
    <lineage>
        <taxon>Bacteria</taxon>
        <taxon>Bacillati</taxon>
        <taxon>Actinomycetota</taxon>
        <taxon>Actinomycetes</taxon>
        <taxon>Streptosporangiales</taxon>
        <taxon>Streptosporangiaceae</taxon>
        <taxon>Streptosporangium</taxon>
    </lineage>
</organism>
<name>A0ABT9RHP2_9ACTN</name>
<protein>
    <recommendedName>
        <fullName evidence="3">PIN domain-containing protein</fullName>
    </recommendedName>
</protein>
<evidence type="ECO:0000313" key="2">
    <source>
        <dbReference type="Proteomes" id="UP001230426"/>
    </source>
</evidence>
<sequence length="129" mass="13885">MNGKIFDHSALLQYSAAPEVYRRTLLNVATRDGATLAVPASAYQVTIALRPAAQQTLFDLVTSPGIALHALSDRVDLENAAYLVAPHPELRRDVCAAHCCLIAVQTGWPIVTAEPHLYVPLGLAAEKMP</sequence>